<dbReference type="AlphaFoldDB" id="A0A1Y1YIJ2"/>
<gene>
    <name evidence="2" type="ORF">BCR34DRAFT_668844</name>
</gene>
<dbReference type="EMBL" id="MCFA01000226">
    <property type="protein sequence ID" value="ORX97867.1"/>
    <property type="molecule type" value="Genomic_DNA"/>
</dbReference>
<protein>
    <submittedName>
        <fullName evidence="2">Uncharacterized protein</fullName>
    </submittedName>
</protein>
<evidence type="ECO:0000256" key="1">
    <source>
        <dbReference type="SAM" id="MobiDB-lite"/>
    </source>
</evidence>
<keyword evidence="3" id="KW-1185">Reference proteome</keyword>
<accession>A0A1Y1YIJ2</accession>
<evidence type="ECO:0000313" key="2">
    <source>
        <dbReference type="EMBL" id="ORX97867.1"/>
    </source>
</evidence>
<reference evidence="2 3" key="1">
    <citation type="submission" date="2016-07" db="EMBL/GenBank/DDBJ databases">
        <title>Pervasive Adenine N6-methylation of Active Genes in Fungi.</title>
        <authorList>
            <consortium name="DOE Joint Genome Institute"/>
            <person name="Mondo S.J."/>
            <person name="Dannebaum R.O."/>
            <person name="Kuo R.C."/>
            <person name="Labutti K."/>
            <person name="Haridas S."/>
            <person name="Kuo A."/>
            <person name="Salamov A."/>
            <person name="Ahrendt S.R."/>
            <person name="Lipzen A."/>
            <person name="Sullivan W."/>
            <person name="Andreopoulos W.B."/>
            <person name="Clum A."/>
            <person name="Lindquist E."/>
            <person name="Daum C."/>
            <person name="Ramamoorthy G.K."/>
            <person name="Gryganskyi A."/>
            <person name="Culley D."/>
            <person name="Magnuson J.K."/>
            <person name="James T.Y."/>
            <person name="O'Malley M.A."/>
            <person name="Stajich J.E."/>
            <person name="Spatafora J.W."/>
            <person name="Visel A."/>
            <person name="Grigoriev I.V."/>
        </authorList>
    </citation>
    <scope>NUCLEOTIDE SEQUENCE [LARGE SCALE GENOMIC DNA]</scope>
    <source>
        <strain evidence="2 3">CBS 115471</strain>
    </source>
</reference>
<evidence type="ECO:0000313" key="3">
    <source>
        <dbReference type="Proteomes" id="UP000193144"/>
    </source>
</evidence>
<dbReference type="OrthoDB" id="109543at2759"/>
<feature type="region of interest" description="Disordered" evidence="1">
    <location>
        <begin position="54"/>
        <end position="84"/>
    </location>
</feature>
<name>A0A1Y1YIJ2_9PLEO</name>
<feature type="compositionally biased region" description="Polar residues" evidence="1">
    <location>
        <begin position="70"/>
        <end position="84"/>
    </location>
</feature>
<comment type="caution">
    <text evidence="2">The sequence shown here is derived from an EMBL/GenBank/DDBJ whole genome shotgun (WGS) entry which is preliminary data.</text>
</comment>
<sequence>MEKEWAPAYTVQGIAIQVFSLFSDECSSQIFPGSNKKKSKADTFRCPQCRFGPEVGGKKKKGGKKKIAQDLTSDGNETLENSMTDTPKIQQLPVILLQAIVDHLNATDSLSLSIALPEV</sequence>
<organism evidence="2 3">
    <name type="scientific">Clohesyomyces aquaticus</name>
    <dbReference type="NCBI Taxonomy" id="1231657"/>
    <lineage>
        <taxon>Eukaryota</taxon>
        <taxon>Fungi</taxon>
        <taxon>Dikarya</taxon>
        <taxon>Ascomycota</taxon>
        <taxon>Pezizomycotina</taxon>
        <taxon>Dothideomycetes</taxon>
        <taxon>Pleosporomycetidae</taxon>
        <taxon>Pleosporales</taxon>
        <taxon>Lindgomycetaceae</taxon>
        <taxon>Clohesyomyces</taxon>
    </lineage>
</organism>
<proteinExistence type="predicted"/>
<dbReference type="Proteomes" id="UP000193144">
    <property type="component" value="Unassembled WGS sequence"/>
</dbReference>